<dbReference type="AlphaFoldDB" id="A0A6M2D8U0"/>
<protein>
    <submittedName>
        <fullName evidence="2">Putative secreted protein ovary overexpressed</fullName>
    </submittedName>
</protein>
<evidence type="ECO:0000256" key="1">
    <source>
        <dbReference type="SAM" id="SignalP"/>
    </source>
</evidence>
<proteinExistence type="predicted"/>
<organism evidence="2">
    <name type="scientific">Rhipicephalus microplus</name>
    <name type="common">Cattle tick</name>
    <name type="synonym">Boophilus microplus</name>
    <dbReference type="NCBI Taxonomy" id="6941"/>
    <lineage>
        <taxon>Eukaryota</taxon>
        <taxon>Metazoa</taxon>
        <taxon>Ecdysozoa</taxon>
        <taxon>Arthropoda</taxon>
        <taxon>Chelicerata</taxon>
        <taxon>Arachnida</taxon>
        <taxon>Acari</taxon>
        <taxon>Parasitiformes</taxon>
        <taxon>Ixodida</taxon>
        <taxon>Ixodoidea</taxon>
        <taxon>Ixodidae</taxon>
        <taxon>Rhipicephalinae</taxon>
        <taxon>Rhipicephalus</taxon>
        <taxon>Boophilus</taxon>
    </lineage>
</organism>
<sequence>MNNCVCFSAFLLCPNCVHCQVAIMNLQHRTMCIRELLHRSLCLAIVKHTQAAYRFMQVGHSFNDLSQRGTPVNRKVTYDNLLSRTCTLWQTRLKKLDHVSHQIKLQRVEVLNKEKYG</sequence>
<name>A0A6M2D8U0_RHIMP</name>
<feature type="signal peptide" evidence="1">
    <location>
        <begin position="1"/>
        <end position="19"/>
    </location>
</feature>
<reference evidence="2" key="1">
    <citation type="submission" date="2019-09" db="EMBL/GenBank/DDBJ databases">
        <title>Organ-specific transcriptomic study of the physiology of the cattle tick, Rhipicephalus microplus.</title>
        <authorList>
            <person name="Tirloni L."/>
            <person name="Braz G."/>
            <person name="Gandara A.C.P."/>
            <person name="Sabadin G.A."/>
            <person name="da Silva R.M."/>
            <person name="Guizzo M.G."/>
            <person name="Machado J.A."/>
            <person name="Costa E.P."/>
            <person name="Gomes H.F."/>
            <person name="Moraes J."/>
            <person name="Mota M.B.S."/>
            <person name="Mesquita R.D."/>
            <person name="Alvarenga P.H."/>
            <person name="Alves F."/>
            <person name="Seixas A."/>
            <person name="da Fonseca R.N."/>
            <person name="Fogaca A."/>
            <person name="Logullo C."/>
            <person name="Tanaka A."/>
            <person name="Daffre S."/>
            <person name="Termignoni C."/>
            <person name="Vaz I.S.Jr."/>
            <person name="Oliveira P.L."/>
            <person name="Ribeiro J.M."/>
        </authorList>
    </citation>
    <scope>NUCLEOTIDE SEQUENCE</scope>
    <source>
        <strain evidence="2">Porto Alegre</strain>
    </source>
</reference>
<feature type="chain" id="PRO_5026724187" evidence="1">
    <location>
        <begin position="20"/>
        <end position="117"/>
    </location>
</feature>
<evidence type="ECO:0000313" key="2">
    <source>
        <dbReference type="EMBL" id="NOV42693.1"/>
    </source>
</evidence>
<dbReference type="EMBL" id="GHWJ01009956">
    <property type="protein sequence ID" value="NOV42693.1"/>
    <property type="molecule type" value="Transcribed_RNA"/>
</dbReference>
<accession>A0A6M2D8U0</accession>
<keyword evidence="1" id="KW-0732">Signal</keyword>